<name>A0ABW4MPS6_9BACI</name>
<accession>A0ABW4MPS6</accession>
<organism evidence="1 2">
    <name type="scientific">Fredinandcohnia salidurans</name>
    <dbReference type="NCBI Taxonomy" id="2595041"/>
    <lineage>
        <taxon>Bacteria</taxon>
        <taxon>Bacillati</taxon>
        <taxon>Bacillota</taxon>
        <taxon>Bacilli</taxon>
        <taxon>Bacillales</taxon>
        <taxon>Bacillaceae</taxon>
        <taxon>Fredinandcohnia</taxon>
    </lineage>
</organism>
<evidence type="ECO:0000313" key="1">
    <source>
        <dbReference type="EMBL" id="MFD1779958.1"/>
    </source>
</evidence>
<gene>
    <name evidence="1" type="ORF">ACFSFW_14935</name>
</gene>
<protein>
    <submittedName>
        <fullName evidence="1">Uncharacterized protein</fullName>
    </submittedName>
</protein>
<dbReference type="RefSeq" id="WP_304216870.1">
    <property type="nucleotide sequence ID" value="NZ_JBHUEK010000025.1"/>
</dbReference>
<keyword evidence="2" id="KW-1185">Reference proteome</keyword>
<dbReference type="EMBL" id="JBHUEK010000025">
    <property type="protein sequence ID" value="MFD1779958.1"/>
    <property type="molecule type" value="Genomic_DNA"/>
</dbReference>
<dbReference type="Proteomes" id="UP001597227">
    <property type="component" value="Unassembled WGS sequence"/>
</dbReference>
<evidence type="ECO:0000313" key="2">
    <source>
        <dbReference type="Proteomes" id="UP001597227"/>
    </source>
</evidence>
<comment type="caution">
    <text evidence="1">The sequence shown here is derived from an EMBL/GenBank/DDBJ whole genome shotgun (WGS) entry which is preliminary data.</text>
</comment>
<sequence>MKIVKITVLLFFFIGVVGCSNSEEKALQYLEDKYGEEFEVMWSKEGSTVFQDLYGGDKVIVHPKGEPNVVFIVKEFNDKGEWVDDYLSAKWGYELHQKLEADIAKELPEGTQFKVNLSVGSDEVDETMAAISVNEYLSKNKDVKISLTAGVKTNGPPDINQYSNGIYNLFQLFKGLDVKLYAISIGFIDQSEDISEYIQTSFVNNLQWSNFNAKVYGVVGVDDRLDPDDPSDIVDPSVILHGPENIIDNYESFME</sequence>
<reference evidence="2" key="1">
    <citation type="journal article" date="2019" name="Int. J. Syst. Evol. Microbiol.">
        <title>The Global Catalogue of Microorganisms (GCM) 10K type strain sequencing project: providing services to taxonomists for standard genome sequencing and annotation.</title>
        <authorList>
            <consortium name="The Broad Institute Genomics Platform"/>
            <consortium name="The Broad Institute Genome Sequencing Center for Infectious Disease"/>
            <person name="Wu L."/>
            <person name="Ma J."/>
        </authorList>
    </citation>
    <scope>NUCLEOTIDE SEQUENCE [LARGE SCALE GENOMIC DNA]</scope>
    <source>
        <strain evidence="2">CCUG 15531</strain>
    </source>
</reference>
<proteinExistence type="predicted"/>
<dbReference type="PROSITE" id="PS51257">
    <property type="entry name" value="PROKAR_LIPOPROTEIN"/>
    <property type="match status" value="1"/>
</dbReference>